<evidence type="ECO:0000256" key="1">
    <source>
        <dbReference type="SAM" id="MobiDB-lite"/>
    </source>
</evidence>
<evidence type="ECO:0000259" key="3">
    <source>
        <dbReference type="Pfam" id="PF03372"/>
    </source>
</evidence>
<dbReference type="Proteomes" id="UP000245207">
    <property type="component" value="Unassembled WGS sequence"/>
</dbReference>
<dbReference type="InterPro" id="IPR005135">
    <property type="entry name" value="Endo/exonuclease/phosphatase"/>
</dbReference>
<reference evidence="4 5" key="1">
    <citation type="journal article" date="2018" name="Mol. Plant">
        <title>The genome of Artemisia annua provides insight into the evolution of Asteraceae family and artemisinin biosynthesis.</title>
        <authorList>
            <person name="Shen Q."/>
            <person name="Zhang L."/>
            <person name="Liao Z."/>
            <person name="Wang S."/>
            <person name="Yan T."/>
            <person name="Shi P."/>
            <person name="Liu M."/>
            <person name="Fu X."/>
            <person name="Pan Q."/>
            <person name="Wang Y."/>
            <person name="Lv Z."/>
            <person name="Lu X."/>
            <person name="Zhang F."/>
            <person name="Jiang W."/>
            <person name="Ma Y."/>
            <person name="Chen M."/>
            <person name="Hao X."/>
            <person name="Li L."/>
            <person name="Tang Y."/>
            <person name="Lv G."/>
            <person name="Zhou Y."/>
            <person name="Sun X."/>
            <person name="Brodelius P.E."/>
            <person name="Rose J.K.C."/>
            <person name="Tang K."/>
        </authorList>
    </citation>
    <scope>NUCLEOTIDE SEQUENCE [LARGE SCALE GENOMIC DNA]</scope>
    <source>
        <strain evidence="5">cv. Huhao1</strain>
        <tissue evidence="4">Leaf</tissue>
    </source>
</reference>
<dbReference type="Pfam" id="PF03372">
    <property type="entry name" value="Exo_endo_phos"/>
    <property type="match status" value="1"/>
</dbReference>
<keyword evidence="5" id="KW-1185">Reference proteome</keyword>
<dbReference type="GO" id="GO:0000175">
    <property type="term" value="F:3'-5'-RNA exonuclease activity"/>
    <property type="evidence" value="ECO:0007669"/>
    <property type="project" value="TreeGrafter"/>
</dbReference>
<protein>
    <submittedName>
        <fullName evidence="4">DNAse I-like superfamily protein</fullName>
    </submittedName>
</protein>
<gene>
    <name evidence="4" type="ORF">CTI12_AA451030</name>
</gene>
<dbReference type="PANTHER" id="PTHR12121">
    <property type="entry name" value="CARBON CATABOLITE REPRESSOR PROTEIN 4"/>
    <property type="match status" value="1"/>
</dbReference>
<feature type="domain" description="Endonuclease/exonuclease/phosphatase" evidence="3">
    <location>
        <begin position="76"/>
        <end position="141"/>
    </location>
</feature>
<keyword evidence="2" id="KW-0812">Transmembrane</keyword>
<dbReference type="InterPro" id="IPR036691">
    <property type="entry name" value="Endo/exonu/phosph_ase_sf"/>
</dbReference>
<proteinExistence type="predicted"/>
<organism evidence="4 5">
    <name type="scientific">Artemisia annua</name>
    <name type="common">Sweet wormwood</name>
    <dbReference type="NCBI Taxonomy" id="35608"/>
    <lineage>
        <taxon>Eukaryota</taxon>
        <taxon>Viridiplantae</taxon>
        <taxon>Streptophyta</taxon>
        <taxon>Embryophyta</taxon>
        <taxon>Tracheophyta</taxon>
        <taxon>Spermatophyta</taxon>
        <taxon>Magnoliopsida</taxon>
        <taxon>eudicotyledons</taxon>
        <taxon>Gunneridae</taxon>
        <taxon>Pentapetalae</taxon>
        <taxon>asterids</taxon>
        <taxon>campanulids</taxon>
        <taxon>Asterales</taxon>
        <taxon>Asteraceae</taxon>
        <taxon>Asteroideae</taxon>
        <taxon>Anthemideae</taxon>
        <taxon>Artemisiinae</taxon>
        <taxon>Artemisia</taxon>
    </lineage>
</organism>
<evidence type="ECO:0000256" key="2">
    <source>
        <dbReference type="SAM" id="Phobius"/>
    </source>
</evidence>
<feature type="transmembrane region" description="Helical" evidence="2">
    <location>
        <begin position="147"/>
        <end position="165"/>
    </location>
</feature>
<evidence type="ECO:0000313" key="4">
    <source>
        <dbReference type="EMBL" id="PWA52787.1"/>
    </source>
</evidence>
<sequence>MAGGKAEAKKTVTDTAAVTTVYPKFVAVEQKEITSVSKSDGIKFRVVSYNILAQAYVRSGDKGKFPHSPAACLKEKTRAQVTLDVLKNLDADILCLQELDNYDNFYKEKVGQYDYSSIYVKRGGTKKDGCGIFYKHNNIHINCKFVIMYYVYPFVCLISILELVIEEKIHYNDLAELILDESTCAKPKEKALDSDMNGQGTSSKDHGDPNDPYVRLKRDCVGIMAAFKFKEPYEHYVIVENSHIYWDPEWADVKLAHAKYLLSREHADMPVYQYLISGMAEPSEDLPMPLCSVYACIRVEPKFTNYTHEFTATIDYILFSPIEGIKPIGYLELPEEDSVSIKGGLPNHYHPSDHLPIGAEFVVV</sequence>
<dbReference type="STRING" id="35608.A0A2U1LUY4"/>
<name>A0A2U1LUY4_ARTAN</name>
<accession>A0A2U1LUY4</accession>
<feature type="region of interest" description="Disordered" evidence="1">
    <location>
        <begin position="190"/>
        <end position="211"/>
    </location>
</feature>
<comment type="caution">
    <text evidence="4">The sequence shown here is derived from an EMBL/GenBank/DDBJ whole genome shotgun (WGS) entry which is preliminary data.</text>
</comment>
<dbReference type="SUPFAM" id="SSF56219">
    <property type="entry name" value="DNase I-like"/>
    <property type="match status" value="1"/>
</dbReference>
<evidence type="ECO:0000313" key="5">
    <source>
        <dbReference type="Proteomes" id="UP000245207"/>
    </source>
</evidence>
<keyword evidence="2" id="KW-0472">Membrane</keyword>
<keyword evidence="2" id="KW-1133">Transmembrane helix</keyword>
<dbReference type="InterPro" id="IPR050410">
    <property type="entry name" value="CCR4/nocturin_mRNA_transcr"/>
</dbReference>
<dbReference type="EMBL" id="PKPP01007650">
    <property type="protein sequence ID" value="PWA52787.1"/>
    <property type="molecule type" value="Genomic_DNA"/>
</dbReference>
<dbReference type="Gene3D" id="3.60.10.10">
    <property type="entry name" value="Endonuclease/exonuclease/phosphatase"/>
    <property type="match status" value="1"/>
</dbReference>
<dbReference type="PANTHER" id="PTHR12121:SF68">
    <property type="entry name" value="CARBON CATABOLITE REPRESSOR PROTEIN 4 HOMOLOG 4-RELATED"/>
    <property type="match status" value="1"/>
</dbReference>
<dbReference type="OrthoDB" id="2866996at2759"/>
<dbReference type="AlphaFoldDB" id="A0A2U1LUY4"/>